<keyword evidence="2 5" id="KW-0812">Transmembrane</keyword>
<keyword evidence="7" id="KW-0675">Receptor</keyword>
<feature type="transmembrane region" description="Helical" evidence="5">
    <location>
        <begin position="159"/>
        <end position="179"/>
    </location>
</feature>
<feature type="transmembrane region" description="Helical" evidence="5">
    <location>
        <begin position="210"/>
        <end position="237"/>
    </location>
</feature>
<dbReference type="GO" id="GO:0004930">
    <property type="term" value="F:G protein-coupled receptor activity"/>
    <property type="evidence" value="ECO:0007669"/>
    <property type="project" value="InterPro"/>
</dbReference>
<dbReference type="Gene3D" id="1.20.1070.10">
    <property type="entry name" value="Rhodopsin 7-helix transmembrane proteins"/>
    <property type="match status" value="1"/>
</dbReference>
<dbReference type="EMBL" id="BMAT01006342">
    <property type="protein sequence ID" value="GFS10521.1"/>
    <property type="molecule type" value="Genomic_DNA"/>
</dbReference>
<evidence type="ECO:0000256" key="3">
    <source>
        <dbReference type="ARBA" id="ARBA00022989"/>
    </source>
</evidence>
<feature type="domain" description="G-protein coupled receptors family 1 profile" evidence="6">
    <location>
        <begin position="44"/>
        <end position="356"/>
    </location>
</feature>
<protein>
    <submittedName>
        <fullName evidence="7">FMRFamide receptor</fullName>
    </submittedName>
</protein>
<dbReference type="PANTHER" id="PTHR46641:SF2">
    <property type="entry name" value="FMRFAMIDE RECEPTOR"/>
    <property type="match status" value="1"/>
</dbReference>
<keyword evidence="4 5" id="KW-0472">Membrane</keyword>
<dbReference type="GO" id="GO:0016020">
    <property type="term" value="C:membrane"/>
    <property type="evidence" value="ECO:0007669"/>
    <property type="project" value="UniProtKB-SubCell"/>
</dbReference>
<evidence type="ECO:0000313" key="8">
    <source>
        <dbReference type="Proteomes" id="UP000762676"/>
    </source>
</evidence>
<dbReference type="AlphaFoldDB" id="A0AAV4IPS2"/>
<feature type="transmembrane region" description="Helical" evidence="5">
    <location>
        <begin position="324"/>
        <end position="347"/>
    </location>
</feature>
<keyword evidence="3 5" id="KW-1133">Transmembrane helix</keyword>
<evidence type="ECO:0000256" key="4">
    <source>
        <dbReference type="ARBA" id="ARBA00023136"/>
    </source>
</evidence>
<evidence type="ECO:0000313" key="7">
    <source>
        <dbReference type="EMBL" id="GFS10521.1"/>
    </source>
</evidence>
<evidence type="ECO:0000259" key="6">
    <source>
        <dbReference type="PROSITE" id="PS50262"/>
    </source>
</evidence>
<reference evidence="7 8" key="1">
    <citation type="journal article" date="2021" name="Elife">
        <title>Chloroplast acquisition without the gene transfer in kleptoplastic sea slugs, Plakobranchus ocellatus.</title>
        <authorList>
            <person name="Maeda T."/>
            <person name="Takahashi S."/>
            <person name="Yoshida T."/>
            <person name="Shimamura S."/>
            <person name="Takaki Y."/>
            <person name="Nagai Y."/>
            <person name="Toyoda A."/>
            <person name="Suzuki Y."/>
            <person name="Arimoto A."/>
            <person name="Ishii H."/>
            <person name="Satoh N."/>
            <person name="Nishiyama T."/>
            <person name="Hasebe M."/>
            <person name="Maruyama T."/>
            <person name="Minagawa J."/>
            <person name="Obokata J."/>
            <person name="Shigenobu S."/>
        </authorList>
    </citation>
    <scope>NUCLEOTIDE SEQUENCE [LARGE SCALE GENOMIC DNA]</scope>
</reference>
<dbReference type="SUPFAM" id="SSF81321">
    <property type="entry name" value="Family A G protein-coupled receptor-like"/>
    <property type="match status" value="1"/>
</dbReference>
<dbReference type="PROSITE" id="PS50262">
    <property type="entry name" value="G_PROTEIN_RECEP_F1_2"/>
    <property type="match status" value="1"/>
</dbReference>
<comment type="caution">
    <text evidence="7">The sequence shown here is derived from an EMBL/GenBank/DDBJ whole genome shotgun (WGS) entry which is preliminary data.</text>
</comment>
<dbReference type="PANTHER" id="PTHR46641">
    <property type="entry name" value="FMRFAMIDE RECEPTOR-RELATED"/>
    <property type="match status" value="1"/>
</dbReference>
<dbReference type="InterPro" id="IPR017452">
    <property type="entry name" value="GPCR_Rhodpsn_7TM"/>
</dbReference>
<sequence length="356" mass="39309">MNFTQENTSASEDLIPSNVTLTTPISFQPQNIRRFIFINYILLCNIIAVFGIVSNIMNAVIFWRQGLAEAINVSFFALSLSDLCQLVMVVLVSNFHIPALALRSNFAVFLNRLTYYVCGVLRICFSRISVWITVLITLERCVCILSPLKVRVFFTPQRLSLVIAAIAALILISSSPVFATVKVVKSVEPKTNQTLYSLVVLKLGSSMQDFSVLAMMCTQLLSLSIIVINNVLLLLALKRRKQRWIQERSGVFVLRETVQRPVDDQEDAVTTAGSSGHGAAASALNITIAQSTEVVVGRARTAGPGPGLPSTATIMRDRKLSRMVIILSVILVGSFLPSTVWFCLTRIRPEFQPNGR</sequence>
<proteinExistence type="predicted"/>
<name>A0AAV4IPS2_9GAST</name>
<keyword evidence="8" id="KW-1185">Reference proteome</keyword>
<feature type="transmembrane region" description="Helical" evidence="5">
    <location>
        <begin position="75"/>
        <end position="93"/>
    </location>
</feature>
<dbReference type="Pfam" id="PF00001">
    <property type="entry name" value="7tm_1"/>
    <property type="match status" value="1"/>
</dbReference>
<feature type="transmembrane region" description="Helical" evidence="5">
    <location>
        <begin position="37"/>
        <end position="63"/>
    </location>
</feature>
<organism evidence="7 8">
    <name type="scientific">Elysia marginata</name>
    <dbReference type="NCBI Taxonomy" id="1093978"/>
    <lineage>
        <taxon>Eukaryota</taxon>
        <taxon>Metazoa</taxon>
        <taxon>Spiralia</taxon>
        <taxon>Lophotrochozoa</taxon>
        <taxon>Mollusca</taxon>
        <taxon>Gastropoda</taxon>
        <taxon>Heterobranchia</taxon>
        <taxon>Euthyneura</taxon>
        <taxon>Panpulmonata</taxon>
        <taxon>Sacoglossa</taxon>
        <taxon>Placobranchoidea</taxon>
        <taxon>Plakobranchidae</taxon>
        <taxon>Elysia</taxon>
    </lineage>
</organism>
<evidence type="ECO:0000256" key="2">
    <source>
        <dbReference type="ARBA" id="ARBA00022692"/>
    </source>
</evidence>
<comment type="subcellular location">
    <subcellularLocation>
        <location evidence="1">Membrane</location>
    </subcellularLocation>
</comment>
<evidence type="ECO:0000256" key="5">
    <source>
        <dbReference type="SAM" id="Phobius"/>
    </source>
</evidence>
<gene>
    <name evidence="7" type="ORF">ElyMa_003062900</name>
</gene>
<accession>A0AAV4IPS2</accession>
<evidence type="ECO:0000256" key="1">
    <source>
        <dbReference type="ARBA" id="ARBA00004370"/>
    </source>
</evidence>
<dbReference type="Proteomes" id="UP000762676">
    <property type="component" value="Unassembled WGS sequence"/>
</dbReference>
<dbReference type="InterPro" id="IPR000276">
    <property type="entry name" value="GPCR_Rhodpsn"/>
</dbReference>
<dbReference type="InterPro" id="IPR052954">
    <property type="entry name" value="GPCR-Ligand_Int"/>
</dbReference>